<dbReference type="InterPro" id="IPR027443">
    <property type="entry name" value="IPNS-like_sf"/>
</dbReference>
<evidence type="ECO:0000256" key="2">
    <source>
        <dbReference type="ARBA" id="ARBA00023002"/>
    </source>
</evidence>
<dbReference type="Pfam" id="PF14226">
    <property type="entry name" value="DIOX_N"/>
    <property type="match status" value="1"/>
</dbReference>
<feature type="domain" description="Non-haem dioxygenase N-terminal" evidence="5">
    <location>
        <begin position="44"/>
        <end position="104"/>
    </location>
</feature>
<dbReference type="Proteomes" id="UP000324897">
    <property type="component" value="Chromosome 1"/>
</dbReference>
<keyword evidence="1" id="KW-0479">Metal-binding</keyword>
<evidence type="ECO:0000313" key="7">
    <source>
        <dbReference type="Proteomes" id="UP000324897"/>
    </source>
</evidence>
<evidence type="ECO:0000259" key="5">
    <source>
        <dbReference type="Pfam" id="PF14226"/>
    </source>
</evidence>
<sequence length="136" mass="14825">MGEPHQSVQALATSLRALPPEFVRPEQEQPGATTFRGSAAPEAPVIDMSEPGCGARMADAAREWGLFEVVNHGVPAAAVAELQRVGRAFFSLPQALQKQKFQTGTKAHSRRERQPSVTARLRCLTLSDGEIHRLKQ</sequence>
<dbReference type="InterPro" id="IPR026992">
    <property type="entry name" value="DIOX_N"/>
</dbReference>
<evidence type="ECO:0000313" key="6">
    <source>
        <dbReference type="EMBL" id="TVU28671.1"/>
    </source>
</evidence>
<comment type="caution">
    <text evidence="6">The sequence shown here is derived from an EMBL/GenBank/DDBJ whole genome shotgun (WGS) entry which is preliminary data.</text>
</comment>
<reference evidence="6 7" key="1">
    <citation type="journal article" date="2019" name="Sci. Rep.">
        <title>A high-quality genome of Eragrostis curvula grass provides insights into Poaceae evolution and supports new strategies to enhance forage quality.</title>
        <authorList>
            <person name="Carballo J."/>
            <person name="Santos B.A.C.M."/>
            <person name="Zappacosta D."/>
            <person name="Garbus I."/>
            <person name="Selva J.P."/>
            <person name="Gallo C.A."/>
            <person name="Diaz A."/>
            <person name="Albertini E."/>
            <person name="Caccamo M."/>
            <person name="Echenique V."/>
        </authorList>
    </citation>
    <scope>NUCLEOTIDE SEQUENCE [LARGE SCALE GENOMIC DNA]</scope>
    <source>
        <strain evidence="7">cv. Victoria</strain>
        <tissue evidence="6">Leaf</tissue>
    </source>
</reference>
<feature type="non-terminal residue" evidence="6">
    <location>
        <position position="1"/>
    </location>
</feature>
<keyword evidence="3" id="KW-0408">Iron</keyword>
<keyword evidence="7" id="KW-1185">Reference proteome</keyword>
<gene>
    <name evidence="6" type="ORF">EJB05_20200</name>
</gene>
<dbReference type="EMBL" id="RWGY01000011">
    <property type="protein sequence ID" value="TVU28671.1"/>
    <property type="molecule type" value="Genomic_DNA"/>
</dbReference>
<dbReference type="AlphaFoldDB" id="A0A5J9UZE5"/>
<dbReference type="Gramene" id="TVU28671">
    <property type="protein sequence ID" value="TVU28671"/>
    <property type="gene ID" value="EJB05_20200"/>
</dbReference>
<evidence type="ECO:0000256" key="3">
    <source>
        <dbReference type="ARBA" id="ARBA00023004"/>
    </source>
</evidence>
<feature type="region of interest" description="Disordered" evidence="4">
    <location>
        <begin position="1"/>
        <end position="45"/>
    </location>
</feature>
<evidence type="ECO:0000256" key="1">
    <source>
        <dbReference type="ARBA" id="ARBA00022723"/>
    </source>
</evidence>
<keyword evidence="2" id="KW-0560">Oxidoreductase</keyword>
<protein>
    <recommendedName>
        <fullName evidence="5">Non-haem dioxygenase N-terminal domain-containing protein</fullName>
    </recommendedName>
</protein>
<dbReference type="GO" id="GO:0016491">
    <property type="term" value="F:oxidoreductase activity"/>
    <property type="evidence" value="ECO:0007669"/>
    <property type="project" value="UniProtKB-KW"/>
</dbReference>
<organism evidence="6 7">
    <name type="scientific">Eragrostis curvula</name>
    <name type="common">weeping love grass</name>
    <dbReference type="NCBI Taxonomy" id="38414"/>
    <lineage>
        <taxon>Eukaryota</taxon>
        <taxon>Viridiplantae</taxon>
        <taxon>Streptophyta</taxon>
        <taxon>Embryophyta</taxon>
        <taxon>Tracheophyta</taxon>
        <taxon>Spermatophyta</taxon>
        <taxon>Magnoliopsida</taxon>
        <taxon>Liliopsida</taxon>
        <taxon>Poales</taxon>
        <taxon>Poaceae</taxon>
        <taxon>PACMAD clade</taxon>
        <taxon>Chloridoideae</taxon>
        <taxon>Eragrostideae</taxon>
        <taxon>Eragrostidinae</taxon>
        <taxon>Eragrostis</taxon>
    </lineage>
</organism>
<name>A0A5J9UZE5_9POAL</name>
<evidence type="ECO:0000256" key="4">
    <source>
        <dbReference type="SAM" id="MobiDB-lite"/>
    </source>
</evidence>
<dbReference type="SUPFAM" id="SSF51197">
    <property type="entry name" value="Clavaminate synthase-like"/>
    <property type="match status" value="1"/>
</dbReference>
<accession>A0A5J9UZE5</accession>
<dbReference type="GO" id="GO:0046872">
    <property type="term" value="F:metal ion binding"/>
    <property type="evidence" value="ECO:0007669"/>
    <property type="project" value="UniProtKB-KW"/>
</dbReference>
<dbReference type="Gene3D" id="2.60.120.330">
    <property type="entry name" value="B-lactam Antibiotic, Isopenicillin N Synthase, Chain"/>
    <property type="match status" value="1"/>
</dbReference>
<proteinExistence type="predicted"/>
<dbReference type="OrthoDB" id="736543at2759"/>
<feature type="compositionally biased region" description="Polar residues" evidence="4">
    <location>
        <begin position="1"/>
        <end position="12"/>
    </location>
</feature>